<dbReference type="InterPro" id="IPR010295">
    <property type="entry name" value="DUF898"/>
</dbReference>
<gene>
    <name evidence="3" type="ordered locus">Adeh_3533</name>
</gene>
<reference evidence="3" key="1">
    <citation type="submission" date="2006-01" db="EMBL/GenBank/DDBJ databases">
        <title>Complete sequence of Anaeromyxobacter dehalogenans 2CP-C.</title>
        <authorList>
            <consortium name="US DOE Joint Genome Institute"/>
            <person name="Copeland A."/>
            <person name="Lucas S."/>
            <person name="Lapidus A."/>
            <person name="Barry K."/>
            <person name="Detter J.C."/>
            <person name="Glavina T."/>
            <person name="Hammon N."/>
            <person name="Israni S."/>
            <person name="Pitluck S."/>
            <person name="Brettin T."/>
            <person name="Bruce D."/>
            <person name="Han C."/>
            <person name="Tapia R."/>
            <person name="Gilna P."/>
            <person name="Kiss H."/>
            <person name="Schmutz J."/>
            <person name="Larimer F."/>
            <person name="Land M."/>
            <person name="Kyrpides N."/>
            <person name="Anderson I."/>
            <person name="Sanford R.A."/>
            <person name="Ritalahti K.M."/>
            <person name="Thomas H.S."/>
            <person name="Kirby J.R."/>
            <person name="Zhulin I.B."/>
            <person name="Loeffler F.E."/>
            <person name="Richardson P."/>
        </authorList>
    </citation>
    <scope>NUCLEOTIDE SEQUENCE</scope>
    <source>
        <strain evidence="3">2CP-C</strain>
    </source>
</reference>
<dbReference type="Proteomes" id="UP000001935">
    <property type="component" value="Chromosome"/>
</dbReference>
<dbReference type="HOGENOM" id="CLU_049287_0_0_7"/>
<accession>Q2IFE4</accession>
<evidence type="ECO:0000313" key="3">
    <source>
        <dbReference type="EMBL" id="ABC83299.1"/>
    </source>
</evidence>
<feature type="transmembrane region" description="Helical" evidence="2">
    <location>
        <begin position="275"/>
        <end position="298"/>
    </location>
</feature>
<evidence type="ECO:0008006" key="5">
    <source>
        <dbReference type="Google" id="ProtNLM"/>
    </source>
</evidence>
<dbReference type="KEGG" id="ade:Adeh_3533"/>
<proteinExistence type="predicted"/>
<dbReference type="eggNOG" id="COG4269">
    <property type="taxonomic scope" value="Bacteria"/>
</dbReference>
<keyword evidence="2" id="KW-1133">Transmembrane helix</keyword>
<dbReference type="RefSeq" id="WP_011422581.1">
    <property type="nucleotide sequence ID" value="NC_007760.1"/>
</dbReference>
<feature type="transmembrane region" description="Helical" evidence="2">
    <location>
        <begin position="330"/>
        <end position="353"/>
    </location>
</feature>
<feature type="transmembrane region" description="Helical" evidence="2">
    <location>
        <begin position="101"/>
        <end position="130"/>
    </location>
</feature>
<name>Q2IFE4_ANADE</name>
<evidence type="ECO:0000313" key="4">
    <source>
        <dbReference type="Proteomes" id="UP000001935"/>
    </source>
</evidence>
<dbReference type="OrthoDB" id="9765721at2"/>
<organism evidence="3 4">
    <name type="scientific">Anaeromyxobacter dehalogenans (strain 2CP-C)</name>
    <dbReference type="NCBI Taxonomy" id="290397"/>
    <lineage>
        <taxon>Bacteria</taxon>
        <taxon>Pseudomonadati</taxon>
        <taxon>Myxococcota</taxon>
        <taxon>Myxococcia</taxon>
        <taxon>Myxococcales</taxon>
        <taxon>Cystobacterineae</taxon>
        <taxon>Anaeromyxobacteraceae</taxon>
        <taxon>Anaeromyxobacter</taxon>
    </lineage>
</organism>
<dbReference type="Pfam" id="PF05987">
    <property type="entry name" value="DUF898"/>
    <property type="match status" value="1"/>
</dbReference>
<dbReference type="AlphaFoldDB" id="Q2IFE4"/>
<feature type="region of interest" description="Disordered" evidence="1">
    <location>
        <begin position="6"/>
        <end position="28"/>
    </location>
</feature>
<feature type="compositionally biased region" description="Low complexity" evidence="1">
    <location>
        <begin position="6"/>
        <end position="19"/>
    </location>
</feature>
<evidence type="ECO:0000256" key="1">
    <source>
        <dbReference type="SAM" id="MobiDB-lite"/>
    </source>
</evidence>
<dbReference type="EMBL" id="CP000251">
    <property type="protein sequence ID" value="ABC83299.1"/>
    <property type="molecule type" value="Genomic_DNA"/>
</dbReference>
<feature type="transmembrane region" description="Helical" evidence="2">
    <location>
        <begin position="41"/>
        <end position="61"/>
    </location>
</feature>
<keyword evidence="2" id="KW-0472">Membrane</keyword>
<protein>
    <recommendedName>
        <fullName evidence="5">DUF898 domain-containing protein</fullName>
    </recommendedName>
</protein>
<keyword evidence="2" id="KW-0812">Transmembrane</keyword>
<feature type="transmembrane region" description="Helical" evidence="2">
    <location>
        <begin position="157"/>
        <end position="178"/>
    </location>
</feature>
<evidence type="ECO:0000256" key="2">
    <source>
        <dbReference type="SAM" id="Phobius"/>
    </source>
</evidence>
<sequence length="397" mass="42605">MTEFAASTSAAPADAFPAAPATPPQPQPLPIRFTGSGGEYFRIWIVNLLLTLVTLGIWSAWAKVRKTRYFWSNTQLAGAAFQYHGNPVAILRGRLLAGAVFVAYSVAGRISLTAGLVAGAVLMLLGPWFFHASMRFKLANTSWRGLRFGFDSTAGRAYAVLAPGVVLGALFIGSLATIQRTTPGEQANPLPIVLAELAVFACWPWLHARLKAYQHGRAQYGDLAFEFEPSTRAFYGVYGKAFLSALPFFVLMGIAIAGVAAATRGTKDPEAMTRVFVPIAVVTYAVFALAYAVVGALFTARLQRLVWTRTHAGPVRFATSITARGLMRVWIGNGILTLLTLGIYWPWAAVAIARYRLECMTLEAGAPLETIAAGRLPAEGSATGEGAVDLFGWDIGL</sequence>
<feature type="transmembrane region" description="Helical" evidence="2">
    <location>
        <begin position="241"/>
        <end position="263"/>
    </location>
</feature>